<reference evidence="2 3" key="1">
    <citation type="submission" date="2013-10" db="EMBL/GenBank/DDBJ databases">
        <authorList>
            <person name="Wang G."/>
            <person name="Zhuang W."/>
        </authorList>
    </citation>
    <scope>NUCLEOTIDE SEQUENCE [LARGE SCALE GENOMIC DNA]</scope>
    <source>
        <strain evidence="2 3">DSM 20118</strain>
    </source>
</reference>
<dbReference type="Proteomes" id="UP000029833">
    <property type="component" value="Unassembled WGS sequence"/>
</dbReference>
<accession>A0A0A0B9V6</accession>
<evidence type="ECO:0000313" key="3">
    <source>
        <dbReference type="Proteomes" id="UP000029833"/>
    </source>
</evidence>
<evidence type="ECO:0000256" key="1">
    <source>
        <dbReference type="SAM" id="MobiDB-lite"/>
    </source>
</evidence>
<evidence type="ECO:0000313" key="2">
    <source>
        <dbReference type="EMBL" id="KGM03670.1"/>
    </source>
</evidence>
<proteinExistence type="predicted"/>
<dbReference type="STRING" id="1408250.Q760_16860"/>
<dbReference type="EMBL" id="AXNT01000008">
    <property type="protein sequence ID" value="KGM03670.1"/>
    <property type="molecule type" value="Genomic_DNA"/>
</dbReference>
<sequence length="179" mass="17461">MAGLSRGMRAFLLVDLVLVLALVVVAAVVLSGVLRGTGPRDTGSDVDPAASAPASEATPSAAPTGVETFASPTGNISCAMADDGVTCSIASITFAPPGAEACAAGTLGHTVVAGADGVELPCLDGPVPAVAADDVPRLEYGATSTVGGWTCTSATNGVTCVDESGTGFRLARAELVELG</sequence>
<protein>
    <submittedName>
        <fullName evidence="2">Uncharacterized protein</fullName>
    </submittedName>
</protein>
<gene>
    <name evidence="2" type="ORF">Q760_16860</name>
</gene>
<comment type="caution">
    <text evidence="2">The sequence shown here is derived from an EMBL/GenBank/DDBJ whole genome shotgun (WGS) entry which is preliminary data.</text>
</comment>
<keyword evidence="3" id="KW-1185">Reference proteome</keyword>
<feature type="region of interest" description="Disordered" evidence="1">
    <location>
        <begin position="39"/>
        <end position="65"/>
    </location>
</feature>
<dbReference type="AlphaFoldDB" id="A0A0A0B9V6"/>
<organism evidence="2 3">
    <name type="scientific">Cellulomonas cellasea DSM 20118</name>
    <dbReference type="NCBI Taxonomy" id="1408250"/>
    <lineage>
        <taxon>Bacteria</taxon>
        <taxon>Bacillati</taxon>
        <taxon>Actinomycetota</taxon>
        <taxon>Actinomycetes</taxon>
        <taxon>Micrococcales</taxon>
        <taxon>Cellulomonadaceae</taxon>
        <taxon>Cellulomonas</taxon>
    </lineage>
</organism>
<dbReference type="Pfam" id="PF20341">
    <property type="entry name" value="DUF6636"/>
    <property type="match status" value="1"/>
</dbReference>
<name>A0A0A0B9V6_9CELL</name>
<feature type="compositionally biased region" description="Low complexity" evidence="1">
    <location>
        <begin position="48"/>
        <end position="64"/>
    </location>
</feature>
<dbReference type="InterPro" id="IPR046576">
    <property type="entry name" value="DUF6636"/>
</dbReference>